<dbReference type="InterPro" id="IPR009057">
    <property type="entry name" value="Homeodomain-like_sf"/>
</dbReference>
<proteinExistence type="predicted"/>
<dbReference type="Pfam" id="PF00440">
    <property type="entry name" value="TetR_N"/>
    <property type="match status" value="1"/>
</dbReference>
<evidence type="ECO:0000313" key="4">
    <source>
        <dbReference type="EMBL" id="TVV26587.1"/>
    </source>
</evidence>
<dbReference type="SUPFAM" id="SSF46689">
    <property type="entry name" value="Homeodomain-like"/>
    <property type="match status" value="1"/>
</dbReference>
<comment type="caution">
    <text evidence="4">The sequence shown here is derived from an EMBL/GenBank/DDBJ whole genome shotgun (WGS) entry which is preliminary data.</text>
</comment>
<dbReference type="PROSITE" id="PS50977">
    <property type="entry name" value="HTH_TETR_2"/>
    <property type="match status" value="1"/>
</dbReference>
<organism evidence="4 5">
    <name type="scientific">Weissella cibaria</name>
    <dbReference type="NCBI Taxonomy" id="137591"/>
    <lineage>
        <taxon>Bacteria</taxon>
        <taxon>Bacillati</taxon>
        <taxon>Bacillota</taxon>
        <taxon>Bacilli</taxon>
        <taxon>Lactobacillales</taxon>
        <taxon>Lactobacillaceae</taxon>
        <taxon>Weissella</taxon>
    </lineage>
</organism>
<feature type="domain" description="HTH tetR-type" evidence="3">
    <location>
        <begin position="42"/>
        <end position="102"/>
    </location>
</feature>
<protein>
    <submittedName>
        <fullName evidence="4">TetR/AcrR family transcriptional regulator</fullName>
    </submittedName>
</protein>
<evidence type="ECO:0000256" key="1">
    <source>
        <dbReference type="ARBA" id="ARBA00023125"/>
    </source>
</evidence>
<dbReference type="EMBL" id="VNHC01000002">
    <property type="protein sequence ID" value="TVV26587.1"/>
    <property type="molecule type" value="Genomic_DNA"/>
</dbReference>
<dbReference type="InterPro" id="IPR001647">
    <property type="entry name" value="HTH_TetR"/>
</dbReference>
<dbReference type="AlphaFoldDB" id="A0A9Q8JGT4"/>
<dbReference type="Gene3D" id="1.10.357.10">
    <property type="entry name" value="Tetracycline Repressor, domain 2"/>
    <property type="match status" value="1"/>
</dbReference>
<reference evidence="4 5" key="1">
    <citation type="submission" date="2019-07" db="EMBL/GenBank/DDBJ databases">
        <title>Genome sequence of Weissella cibaria GK1.</title>
        <authorList>
            <person name="Choi H.-J."/>
        </authorList>
    </citation>
    <scope>NUCLEOTIDE SEQUENCE [LARGE SCALE GENOMIC DNA]</scope>
    <source>
        <strain evidence="4 5">GK1</strain>
    </source>
</reference>
<evidence type="ECO:0000313" key="5">
    <source>
        <dbReference type="Proteomes" id="UP000320012"/>
    </source>
</evidence>
<feature type="DNA-binding region" description="H-T-H motif" evidence="2">
    <location>
        <begin position="65"/>
        <end position="84"/>
    </location>
</feature>
<accession>A0A9Q8JGT4</accession>
<evidence type="ECO:0000256" key="2">
    <source>
        <dbReference type="PROSITE-ProRule" id="PRU00335"/>
    </source>
</evidence>
<name>A0A9Q8JGT4_9LACO</name>
<evidence type="ECO:0000259" key="3">
    <source>
        <dbReference type="PROSITE" id="PS50977"/>
    </source>
</evidence>
<gene>
    <name evidence="4" type="ORF">FO435_01060</name>
</gene>
<keyword evidence="1 2" id="KW-0238">DNA-binding</keyword>
<dbReference type="Proteomes" id="UP000320012">
    <property type="component" value="Unassembled WGS sequence"/>
</dbReference>
<dbReference type="GO" id="GO:0003677">
    <property type="term" value="F:DNA binding"/>
    <property type="evidence" value="ECO:0007669"/>
    <property type="project" value="UniProtKB-UniRule"/>
</dbReference>
<sequence length="255" mass="30236">MRWWSVIVGYRTESENRKIWYNNRNTYNEWEREVIMGRQRNEETIKQIRRAVWQLFLAKGYGKTSFSDVAQTAQLNRSIVQYYFAKKEDFSNMLMAQVSDQVLVIVDQQFPDASRLERYYLASQLYFAVFWHPELRHLLKEILENRKLADESMYNQVIWSVNILTDAVDEAKFEAAYIDVVDAWGGFAEVMYYSLQHDRQVDLARGLKRLVPLIAMIAGYEADVCDKVIATHTLTPEQRDELRDRILQQLNQENK</sequence>